<dbReference type="EMBL" id="JBHFFA010000001">
    <property type="protein sequence ID" value="KAL2650240.1"/>
    <property type="molecule type" value="Genomic_DNA"/>
</dbReference>
<dbReference type="Gene3D" id="3.40.50.150">
    <property type="entry name" value="Vaccinia Virus protein VP39"/>
    <property type="match status" value="1"/>
</dbReference>
<dbReference type="InterPro" id="IPR029063">
    <property type="entry name" value="SAM-dependent_MTases_sf"/>
</dbReference>
<gene>
    <name evidence="2" type="ORF">R1flu_018368</name>
</gene>
<dbReference type="Pfam" id="PF01728">
    <property type="entry name" value="FtsJ"/>
    <property type="match status" value="1"/>
</dbReference>
<evidence type="ECO:0000259" key="1">
    <source>
        <dbReference type="Pfam" id="PF01728"/>
    </source>
</evidence>
<dbReference type="Proteomes" id="UP001605036">
    <property type="component" value="Unassembled WGS sequence"/>
</dbReference>
<proteinExistence type="predicted"/>
<dbReference type="InterPro" id="IPR002877">
    <property type="entry name" value="RNA_MeTrfase_FtsJ_dom"/>
</dbReference>
<protein>
    <recommendedName>
        <fullName evidence="1">Ribosomal RNA methyltransferase FtsJ domain-containing protein</fullName>
    </recommendedName>
</protein>
<comment type="caution">
    <text evidence="2">The sequence shown here is derived from an EMBL/GenBank/DDBJ whole genome shotgun (WGS) entry which is preliminary data.</text>
</comment>
<keyword evidence="3" id="KW-1185">Reference proteome</keyword>
<evidence type="ECO:0000313" key="2">
    <source>
        <dbReference type="EMBL" id="KAL2650240.1"/>
    </source>
</evidence>
<accession>A0ABD1ZGY4</accession>
<feature type="domain" description="Ribosomal RNA methyltransferase FtsJ" evidence="1">
    <location>
        <begin position="18"/>
        <end position="65"/>
    </location>
</feature>
<reference evidence="2 3" key="1">
    <citation type="submission" date="2024-09" db="EMBL/GenBank/DDBJ databases">
        <title>Chromosome-scale assembly of Riccia fluitans.</title>
        <authorList>
            <person name="Paukszto L."/>
            <person name="Sawicki J."/>
            <person name="Karawczyk K."/>
            <person name="Piernik-Szablinska J."/>
            <person name="Szczecinska M."/>
            <person name="Mazdziarz M."/>
        </authorList>
    </citation>
    <scope>NUCLEOTIDE SEQUENCE [LARGE SCALE GENOMIC DNA]</scope>
    <source>
        <strain evidence="2">Rf_01</strain>
        <tissue evidence="2">Aerial parts of the thallus</tissue>
    </source>
</reference>
<dbReference type="AlphaFoldDB" id="A0ABD1ZGY4"/>
<evidence type="ECO:0000313" key="3">
    <source>
        <dbReference type="Proteomes" id="UP001605036"/>
    </source>
</evidence>
<organism evidence="2 3">
    <name type="scientific">Riccia fluitans</name>
    <dbReference type="NCBI Taxonomy" id="41844"/>
    <lineage>
        <taxon>Eukaryota</taxon>
        <taxon>Viridiplantae</taxon>
        <taxon>Streptophyta</taxon>
        <taxon>Embryophyta</taxon>
        <taxon>Marchantiophyta</taxon>
        <taxon>Marchantiopsida</taxon>
        <taxon>Marchantiidae</taxon>
        <taxon>Marchantiales</taxon>
        <taxon>Ricciaceae</taxon>
        <taxon>Riccia</taxon>
    </lineage>
</organism>
<sequence length="105" mass="11603">MTVRAGVGLSQAGDILTGKLRWSVFRSQDYTALLYAFKQLFVKVEVTKPVASRATSAEIYVVGLKSKAPAKIDPRLLDHRHLFKEVEEPAKGSKFLGCTYRGCKG</sequence>
<name>A0ABD1ZGY4_9MARC</name>